<reference evidence="1 2" key="1">
    <citation type="submission" date="2018-11" db="EMBL/GenBank/DDBJ databases">
        <authorList>
            <person name="Li F."/>
        </authorList>
    </citation>
    <scope>NUCLEOTIDE SEQUENCE [LARGE SCALE GENOMIC DNA]</scope>
    <source>
        <strain evidence="1 2">YS17T</strain>
    </source>
</reference>
<gene>
    <name evidence="1" type="ORF">EHW97_14170</name>
</gene>
<organism evidence="1 2">
    <name type="scientific">Aeromicrobium camelliae</name>
    <dbReference type="NCBI Taxonomy" id="1538144"/>
    <lineage>
        <taxon>Bacteria</taxon>
        <taxon>Bacillati</taxon>
        <taxon>Actinomycetota</taxon>
        <taxon>Actinomycetes</taxon>
        <taxon>Propionibacteriales</taxon>
        <taxon>Nocardioidaceae</taxon>
        <taxon>Aeromicrobium</taxon>
    </lineage>
</organism>
<comment type="caution">
    <text evidence="1">The sequence shown here is derived from an EMBL/GenBank/DDBJ whole genome shotgun (WGS) entry which is preliminary data.</text>
</comment>
<sequence length="163" mass="17485">MRWDRLFDDLEASVEDVVRVERDALADDLRDELLAERSWAEGLAGDIVVSVRGAGDITGTVSAVTDHFVHLAGIHEDVLVARSAVMAVSGGEGEPAAHTRVGWGGAFRAARDDGDPVRLVRVDGQVAEGEVRAVAADAVMLRTVTGHVVTIPWSAIALVRRRR</sequence>
<dbReference type="RefSeq" id="WP_124237826.1">
    <property type="nucleotide sequence ID" value="NZ_JBHUFI010000014.1"/>
</dbReference>
<name>A0A3N6WKK9_9ACTN</name>
<evidence type="ECO:0000313" key="2">
    <source>
        <dbReference type="Proteomes" id="UP000275225"/>
    </source>
</evidence>
<proteinExistence type="predicted"/>
<dbReference type="EMBL" id="RQJX01000024">
    <property type="protein sequence ID" value="RQN02198.1"/>
    <property type="molecule type" value="Genomic_DNA"/>
</dbReference>
<dbReference type="OrthoDB" id="3827359at2"/>
<dbReference type="AlphaFoldDB" id="A0A3N6WKK9"/>
<evidence type="ECO:0000313" key="1">
    <source>
        <dbReference type="EMBL" id="RQN02198.1"/>
    </source>
</evidence>
<keyword evidence="2" id="KW-1185">Reference proteome</keyword>
<protein>
    <submittedName>
        <fullName evidence="1">Uncharacterized protein</fullName>
    </submittedName>
</protein>
<dbReference type="Proteomes" id="UP000275225">
    <property type="component" value="Unassembled WGS sequence"/>
</dbReference>
<accession>A0A3N6WKK9</accession>